<gene>
    <name evidence="1" type="ORF">H8689_08605</name>
</gene>
<evidence type="ECO:0000313" key="1">
    <source>
        <dbReference type="EMBL" id="MBC8591170.1"/>
    </source>
</evidence>
<keyword evidence="2" id="KW-1185">Reference proteome</keyword>
<comment type="caution">
    <text evidence="1">The sequence shown here is derived from an EMBL/GenBank/DDBJ whole genome shotgun (WGS) entry which is preliminary data.</text>
</comment>
<accession>A0A926EZA9</accession>
<dbReference type="AlphaFoldDB" id="A0A926EZA9"/>
<dbReference type="EMBL" id="JACRTK010000003">
    <property type="protein sequence ID" value="MBC8591170.1"/>
    <property type="molecule type" value="Genomic_DNA"/>
</dbReference>
<reference evidence="1 2" key="1">
    <citation type="submission" date="2020-08" db="EMBL/GenBank/DDBJ databases">
        <title>Genome public.</title>
        <authorList>
            <person name="Liu C."/>
            <person name="Sun Q."/>
        </authorList>
    </citation>
    <scope>NUCLEOTIDE SEQUENCE [LARGE SCALE GENOMIC DNA]</scope>
    <source>
        <strain evidence="1 2">NSJ-26</strain>
    </source>
</reference>
<organism evidence="1 2">
    <name type="scientific">Wansuia hejianensis</name>
    <dbReference type="NCBI Taxonomy" id="2763667"/>
    <lineage>
        <taxon>Bacteria</taxon>
        <taxon>Bacillati</taxon>
        <taxon>Bacillota</taxon>
        <taxon>Clostridia</taxon>
        <taxon>Lachnospirales</taxon>
        <taxon>Lachnospiraceae</taxon>
        <taxon>Wansuia</taxon>
    </lineage>
</organism>
<protein>
    <submittedName>
        <fullName evidence="1">Uncharacterized protein</fullName>
    </submittedName>
</protein>
<name>A0A926EZA9_9FIRM</name>
<sequence length="80" mass="9583">MATEGTLFEKPRTLFLASFNSKVGKAFSSIDRNEQIIFSYFLKFTYPIKYLFMTFFETKIFNDCYQEQEAVILYRDKLTF</sequence>
<proteinExistence type="predicted"/>
<dbReference type="Proteomes" id="UP000601522">
    <property type="component" value="Unassembled WGS sequence"/>
</dbReference>
<evidence type="ECO:0000313" key="2">
    <source>
        <dbReference type="Proteomes" id="UP000601522"/>
    </source>
</evidence>
<dbReference type="RefSeq" id="WP_249324034.1">
    <property type="nucleotide sequence ID" value="NZ_JACRTK010000003.1"/>
</dbReference>